<dbReference type="Proteomes" id="UP000737391">
    <property type="component" value="Unassembled WGS sequence"/>
</dbReference>
<reference evidence="2" key="1">
    <citation type="submission" date="2020-01" db="EMBL/GenBank/DDBJ databases">
        <title>Identification and distribution of gene clusters putatively required for synthesis of sphingolipid metabolism inhibitors in phylogenetically diverse species of the filamentous fungus Fusarium.</title>
        <authorList>
            <person name="Kim H.-S."/>
            <person name="Busman M."/>
            <person name="Brown D.W."/>
            <person name="Divon H."/>
            <person name="Uhlig S."/>
            <person name="Proctor R.H."/>
        </authorList>
    </citation>
    <scope>NUCLEOTIDE SEQUENCE</scope>
    <source>
        <strain evidence="2">NRRL 31653</strain>
    </source>
</reference>
<feature type="compositionally biased region" description="Basic and acidic residues" evidence="1">
    <location>
        <begin position="39"/>
        <end position="57"/>
    </location>
</feature>
<feature type="region of interest" description="Disordered" evidence="1">
    <location>
        <begin position="1"/>
        <end position="86"/>
    </location>
</feature>
<sequence>MTNSGRSGLETDRTRPNQRRPCPPKRREAHGRPCLQRSHATDCLRRAYHEPESRSLDEAGVPNELLRASTLSPEPPQGKDVDRSGDAIVPLIQRADDQTCKRLDHVREYQVHVHHPVERPKSIEVQLCHVDDENEVQIKQHVAKPPSSADQYRLNWT</sequence>
<accession>A0A9P5EF89</accession>
<dbReference type="EMBL" id="LUFC02000329">
    <property type="protein sequence ID" value="KAF4498578.1"/>
    <property type="molecule type" value="Genomic_DNA"/>
</dbReference>
<evidence type="ECO:0000313" key="3">
    <source>
        <dbReference type="Proteomes" id="UP000737391"/>
    </source>
</evidence>
<protein>
    <submittedName>
        <fullName evidence="2">Uncharacterized protein</fullName>
    </submittedName>
</protein>
<proteinExistence type="predicted"/>
<organism evidence="2 3">
    <name type="scientific">Fusarium agapanthi</name>
    <dbReference type="NCBI Taxonomy" id="1803897"/>
    <lineage>
        <taxon>Eukaryota</taxon>
        <taxon>Fungi</taxon>
        <taxon>Dikarya</taxon>
        <taxon>Ascomycota</taxon>
        <taxon>Pezizomycotina</taxon>
        <taxon>Sordariomycetes</taxon>
        <taxon>Hypocreomycetidae</taxon>
        <taxon>Hypocreales</taxon>
        <taxon>Nectriaceae</taxon>
        <taxon>Fusarium</taxon>
        <taxon>Fusarium fujikuroi species complex</taxon>
    </lineage>
</organism>
<keyword evidence="3" id="KW-1185">Reference proteome</keyword>
<feature type="compositionally biased region" description="Basic residues" evidence="1">
    <location>
        <begin position="16"/>
        <end position="29"/>
    </location>
</feature>
<dbReference type="AlphaFoldDB" id="A0A9P5EF89"/>
<name>A0A9P5EF89_9HYPO</name>
<dbReference type="OrthoDB" id="5093058at2759"/>
<gene>
    <name evidence="2" type="ORF">FAGAP_5255</name>
</gene>
<comment type="caution">
    <text evidence="2">The sequence shown here is derived from an EMBL/GenBank/DDBJ whole genome shotgun (WGS) entry which is preliminary data.</text>
</comment>
<evidence type="ECO:0000313" key="2">
    <source>
        <dbReference type="EMBL" id="KAF4498578.1"/>
    </source>
</evidence>
<evidence type="ECO:0000256" key="1">
    <source>
        <dbReference type="SAM" id="MobiDB-lite"/>
    </source>
</evidence>